<reference evidence="2" key="1">
    <citation type="submission" date="2020-01" db="EMBL/GenBank/DDBJ databases">
        <authorList>
            <person name="Chen W.-M."/>
        </authorList>
    </citation>
    <scope>NUCLEOTIDE SEQUENCE</scope>
    <source>
        <strain evidence="2">CYK-10</strain>
    </source>
</reference>
<evidence type="ECO:0000313" key="2">
    <source>
        <dbReference type="EMBL" id="NBZ89183.1"/>
    </source>
</evidence>
<dbReference type="InterPro" id="IPR001173">
    <property type="entry name" value="Glyco_trans_2-like"/>
</dbReference>
<dbReference type="Pfam" id="PF00535">
    <property type="entry name" value="Glycos_transf_2"/>
    <property type="match status" value="1"/>
</dbReference>
<feature type="domain" description="Glycosyltransferase 2-like" evidence="1">
    <location>
        <begin position="4"/>
        <end position="142"/>
    </location>
</feature>
<organism evidence="2 3">
    <name type="scientific">Stagnihabitans tardus</name>
    <dbReference type="NCBI Taxonomy" id="2699202"/>
    <lineage>
        <taxon>Bacteria</taxon>
        <taxon>Pseudomonadati</taxon>
        <taxon>Pseudomonadota</taxon>
        <taxon>Alphaproteobacteria</taxon>
        <taxon>Rhodobacterales</taxon>
        <taxon>Paracoccaceae</taxon>
        <taxon>Stagnihabitans</taxon>
    </lineage>
</organism>
<dbReference type="EMBL" id="JAABNR010000018">
    <property type="protein sequence ID" value="NBZ89183.1"/>
    <property type="molecule type" value="Genomic_DNA"/>
</dbReference>
<protein>
    <submittedName>
        <fullName evidence="2">Glycosyltransferase</fullName>
    </submittedName>
</protein>
<evidence type="ECO:0000259" key="1">
    <source>
        <dbReference type="Pfam" id="PF00535"/>
    </source>
</evidence>
<name>A0AAE4YD96_9RHOB</name>
<dbReference type="RefSeq" id="WP_168775984.1">
    <property type="nucleotide sequence ID" value="NZ_JAABNR010000018.1"/>
</dbReference>
<dbReference type="PANTHER" id="PTHR43179:SF7">
    <property type="entry name" value="RHAMNOSYLTRANSFERASE WBBL"/>
    <property type="match status" value="1"/>
</dbReference>
<accession>A0AAE4YD96</accession>
<sequence length="302" mass="32516">MDLSIVIVNWNTHQMLRDCLLSVEAGLGALRAEVFVVDNASSDGSQAMVTRDFPQVRLICNAANLGFAAANNQALRLARGRHVLLLNTDTLVHGRVLPEAVAFLDAHPKAGILGPRILNRDGSLQGSASAFPSLYRLARQTLGLHKAEAPNMGRQGAHEAEVISGCAMFVRAEAMAEVGLLDEAFFFYGEETDWCRRFSRAGWAVVFAPVGEVTHFGGGSVRRLNHRRDLMLTEGTVRLHAKHSGPLGALACFALLAVFNASRALGWGLMALARRPDAAARARHFAGVMAGFAKAWPKGARA</sequence>
<dbReference type="AlphaFoldDB" id="A0AAE4YD96"/>
<dbReference type="Gene3D" id="3.90.550.10">
    <property type="entry name" value="Spore Coat Polysaccharide Biosynthesis Protein SpsA, Chain A"/>
    <property type="match status" value="1"/>
</dbReference>
<dbReference type="PANTHER" id="PTHR43179">
    <property type="entry name" value="RHAMNOSYLTRANSFERASE WBBL"/>
    <property type="match status" value="1"/>
</dbReference>
<gene>
    <name evidence="2" type="ORF">GV832_16460</name>
</gene>
<dbReference type="CDD" id="cd04186">
    <property type="entry name" value="GT_2_like_c"/>
    <property type="match status" value="1"/>
</dbReference>
<dbReference type="SUPFAM" id="SSF53448">
    <property type="entry name" value="Nucleotide-diphospho-sugar transferases"/>
    <property type="match status" value="1"/>
</dbReference>
<dbReference type="Proteomes" id="UP001193501">
    <property type="component" value="Unassembled WGS sequence"/>
</dbReference>
<proteinExistence type="predicted"/>
<evidence type="ECO:0000313" key="3">
    <source>
        <dbReference type="Proteomes" id="UP001193501"/>
    </source>
</evidence>
<dbReference type="InterPro" id="IPR029044">
    <property type="entry name" value="Nucleotide-diphossugar_trans"/>
</dbReference>
<keyword evidence="3" id="KW-1185">Reference proteome</keyword>
<comment type="caution">
    <text evidence="2">The sequence shown here is derived from an EMBL/GenBank/DDBJ whole genome shotgun (WGS) entry which is preliminary data.</text>
</comment>